<evidence type="ECO:0000256" key="3">
    <source>
        <dbReference type="ARBA" id="ARBA00022781"/>
    </source>
</evidence>
<comment type="function">
    <text evidence="5">Subunit of the V1 complex of vacuolar(H+)-ATPase (V-ATPase), a multisubunit enzyme composed of a peripheral complex (V1) that hydrolyzes ATP and a membrane integral complex (V0) that translocates protons. V-ATPase is responsible for acidifying and maintaining the pH of intracellular compartments.</text>
</comment>
<keyword evidence="3 5" id="KW-0375">Hydrogen ion transport</keyword>
<dbReference type="InterPro" id="IPR000225">
    <property type="entry name" value="Armadillo"/>
</dbReference>
<dbReference type="PROSITE" id="PS50176">
    <property type="entry name" value="ARM_REPEAT"/>
    <property type="match status" value="1"/>
</dbReference>
<organism evidence="8 9">
    <name type="scientific">Prymnesium parvum</name>
    <name type="common">Toxic golden alga</name>
    <dbReference type="NCBI Taxonomy" id="97485"/>
    <lineage>
        <taxon>Eukaryota</taxon>
        <taxon>Haptista</taxon>
        <taxon>Haptophyta</taxon>
        <taxon>Prymnesiophyceae</taxon>
        <taxon>Prymnesiales</taxon>
        <taxon>Prymnesiaceae</taxon>
        <taxon>Prymnesium</taxon>
    </lineage>
</organism>
<feature type="domain" description="ATPase V1 complex subunit H C-terminal" evidence="7">
    <location>
        <begin position="337"/>
        <end position="451"/>
    </location>
</feature>
<evidence type="ECO:0000256" key="5">
    <source>
        <dbReference type="PIRNR" id="PIRNR032184"/>
    </source>
</evidence>
<dbReference type="AlphaFoldDB" id="A0AB34J4X6"/>
<comment type="caution">
    <text evidence="8">The sequence shown here is derived from an EMBL/GenBank/DDBJ whole genome shotgun (WGS) entry which is preliminary data.</text>
</comment>
<dbReference type="Gene3D" id="1.25.40.150">
    <property type="entry name" value="V-type ATPase, subunit H, C-terminal domain"/>
    <property type="match status" value="1"/>
</dbReference>
<keyword evidence="4 5" id="KW-0406">Ion transport</keyword>
<dbReference type="SMART" id="SM00185">
    <property type="entry name" value="ARM"/>
    <property type="match status" value="2"/>
</dbReference>
<dbReference type="InterPro" id="IPR038497">
    <property type="entry name" value="ATPase_V1-cplx_hsu_C_sf"/>
</dbReference>
<comment type="subunit">
    <text evidence="5">V-ATPase is a heteromultimeric enzyme made up of two complexes: the ATP-hydrolytic V1 complex and the proton translocation V0 complex.</text>
</comment>
<dbReference type="InterPro" id="IPR011989">
    <property type="entry name" value="ARM-like"/>
</dbReference>
<evidence type="ECO:0000256" key="2">
    <source>
        <dbReference type="ARBA" id="ARBA00022448"/>
    </source>
</evidence>
<dbReference type="PANTHER" id="PTHR10698">
    <property type="entry name" value="V-TYPE PROTON ATPASE SUBUNIT H"/>
    <property type="match status" value="1"/>
</dbReference>
<keyword evidence="9" id="KW-1185">Reference proteome</keyword>
<dbReference type="InterPro" id="IPR011987">
    <property type="entry name" value="ATPase_V1-cplx_hsu_C"/>
</dbReference>
<keyword evidence="2 5" id="KW-0813">Transport</keyword>
<dbReference type="PIRSF" id="PIRSF032184">
    <property type="entry name" value="ATPase_V1_H"/>
    <property type="match status" value="1"/>
</dbReference>
<sequence>MPSSEGKAKLVRLVTREDVLRAEIPWPTFQTAGIITKDQLEMIYQLDKQSIETKLALFHTRGVAHVELMKELLAGVNQDVVLQYVLATLDQLISADARICSHFQALLVQSKGYTDPYGPLMKLLTRSSLFVLEKASALLAKLLTYPMPPASDGHAQQVLTRHLETFTDWLLFNLKSAEPKEAADSPKLQFVVGALQLLVATPAGRRMCLNADGLPVLYGLISACGGAASVQLLYQLIFSLWSLSYSPEAAAAMVSSKVGIIPKLVDILKTVQKEKVIRVTLSTMRNLLGTETASADMVASGVMPVLYGFQPRKWADEDILDDVNTLISALQVNLQTLTSWDVYKKEIATGKLEWSPTHKSDTFWKDNHKAFETGDFETVKTLVSLLSSEDPQVLAIACNDISEFIKAHPDGRRLMTQFGAKPLAMQVLKHPDPTVQKYALSCVQRLMVINWEYLNKA</sequence>
<dbReference type="PANTHER" id="PTHR10698:SF0">
    <property type="entry name" value="V-TYPE PROTON ATPASE SUBUNIT H"/>
    <property type="match status" value="1"/>
</dbReference>
<name>A0AB34J4X6_PRYPA</name>
<evidence type="ECO:0000259" key="7">
    <source>
        <dbReference type="Pfam" id="PF11698"/>
    </source>
</evidence>
<dbReference type="SUPFAM" id="SSF48371">
    <property type="entry name" value="ARM repeat"/>
    <property type="match status" value="1"/>
</dbReference>
<comment type="similarity">
    <text evidence="1 5">Belongs to the V-ATPase H subunit family.</text>
</comment>
<evidence type="ECO:0000256" key="4">
    <source>
        <dbReference type="ARBA" id="ARBA00023065"/>
    </source>
</evidence>
<evidence type="ECO:0000256" key="6">
    <source>
        <dbReference type="PROSITE-ProRule" id="PRU00259"/>
    </source>
</evidence>
<dbReference type="EMBL" id="JBGBPQ010000013">
    <property type="protein sequence ID" value="KAL1511688.1"/>
    <property type="molecule type" value="Genomic_DNA"/>
</dbReference>
<gene>
    <name evidence="8" type="ORF">AB1Y20_004978</name>
</gene>
<dbReference type="Pfam" id="PF03224">
    <property type="entry name" value="V-ATPase_H_N"/>
    <property type="match status" value="1"/>
</dbReference>
<accession>A0AB34J4X6</accession>
<reference evidence="8 9" key="1">
    <citation type="journal article" date="2024" name="Science">
        <title>Giant polyketide synthase enzymes in the biosynthesis of giant marine polyether toxins.</title>
        <authorList>
            <person name="Fallon T.R."/>
            <person name="Shende V.V."/>
            <person name="Wierzbicki I.H."/>
            <person name="Pendleton A.L."/>
            <person name="Watervoot N.F."/>
            <person name="Auber R.P."/>
            <person name="Gonzalez D.J."/>
            <person name="Wisecaver J.H."/>
            <person name="Moore B.S."/>
        </authorList>
    </citation>
    <scope>NUCLEOTIDE SEQUENCE [LARGE SCALE GENOMIC DNA]</scope>
    <source>
        <strain evidence="8 9">12B1</strain>
    </source>
</reference>
<dbReference type="GO" id="GO:0046961">
    <property type="term" value="F:proton-transporting ATPase activity, rotational mechanism"/>
    <property type="evidence" value="ECO:0007669"/>
    <property type="project" value="UniProtKB-UniRule"/>
</dbReference>
<evidence type="ECO:0000256" key="1">
    <source>
        <dbReference type="ARBA" id="ARBA00008613"/>
    </source>
</evidence>
<protein>
    <recommendedName>
        <fullName evidence="5">V-type proton ATPase subunit H</fullName>
    </recommendedName>
</protein>
<dbReference type="Proteomes" id="UP001515480">
    <property type="component" value="Unassembled WGS sequence"/>
</dbReference>
<dbReference type="InterPro" id="IPR016024">
    <property type="entry name" value="ARM-type_fold"/>
</dbReference>
<feature type="repeat" description="ARM" evidence="6">
    <location>
        <begin position="259"/>
        <end position="287"/>
    </location>
</feature>
<dbReference type="GO" id="GO:0000221">
    <property type="term" value="C:vacuolar proton-transporting V-type ATPase, V1 domain"/>
    <property type="evidence" value="ECO:0007669"/>
    <property type="project" value="UniProtKB-UniRule"/>
</dbReference>
<evidence type="ECO:0000313" key="9">
    <source>
        <dbReference type="Proteomes" id="UP001515480"/>
    </source>
</evidence>
<dbReference type="InterPro" id="IPR004908">
    <property type="entry name" value="ATPase_V1-cplx_hsu"/>
</dbReference>
<proteinExistence type="inferred from homology"/>
<evidence type="ECO:0000313" key="8">
    <source>
        <dbReference type="EMBL" id="KAL1511688.1"/>
    </source>
</evidence>
<dbReference type="Pfam" id="PF11698">
    <property type="entry name" value="V-ATPase_H_C"/>
    <property type="match status" value="1"/>
</dbReference>
<dbReference type="Gene3D" id="1.25.10.10">
    <property type="entry name" value="Leucine-rich Repeat Variant"/>
    <property type="match status" value="1"/>
</dbReference>